<dbReference type="GO" id="GO:0051536">
    <property type="term" value="F:iron-sulfur cluster binding"/>
    <property type="evidence" value="ECO:0007669"/>
    <property type="project" value="InterPro"/>
</dbReference>
<organism evidence="1">
    <name type="scientific">uncultured Mediterranean phage MEDS5 group</name>
    <dbReference type="NCBI Taxonomy" id="1262075"/>
    <lineage>
        <taxon>Viruses</taxon>
        <taxon>Duplodnaviria</taxon>
        <taxon>Heunggongvirae</taxon>
        <taxon>Uroviricota</taxon>
        <taxon>Caudoviricetes</taxon>
        <taxon>environmental samples</taxon>
    </lineage>
</organism>
<dbReference type="InterPro" id="IPR006487">
    <property type="entry name" value="Phage_lambda_L"/>
</dbReference>
<accession>K7XS76</accession>
<evidence type="ECO:0000313" key="1">
    <source>
        <dbReference type="EMBL" id="AFX83911.1"/>
    </source>
</evidence>
<name>K7XS76_9CAUD</name>
<dbReference type="EMBL" id="JX536274">
    <property type="protein sequence ID" value="AFX83911.1"/>
    <property type="molecule type" value="Genomic_DNA"/>
</dbReference>
<protein>
    <submittedName>
        <fullName evidence="1">Putative phage minor tail protein L</fullName>
    </submittedName>
</protein>
<dbReference type="GO" id="GO:0046718">
    <property type="term" value="P:symbiont entry into host cell"/>
    <property type="evidence" value="ECO:0007669"/>
    <property type="project" value="InterPro"/>
</dbReference>
<dbReference type="NCBIfam" id="TIGR01600">
    <property type="entry name" value="phage_tail_L"/>
    <property type="match status" value="1"/>
</dbReference>
<reference evidence="1" key="1">
    <citation type="journal article" date="2013" name="Appl. Environ. Microbiol.">
        <title>Reconstruction of novel cyanobacterial siphovirus genomes from mediterranean metagenomic fosmids.</title>
        <authorList>
            <person name="Mizuno C.M."/>
            <person name="Rodriguez-Valera F."/>
            <person name="Garcia-Heredia I."/>
            <person name="Martin-Cuadrado A.B."/>
            <person name="Ghai R."/>
        </authorList>
    </citation>
    <scope>NUCLEOTIDE SEQUENCE</scope>
</reference>
<gene>
    <name evidence="1" type="ORF">MedDCM-OCT-S15-C5-cds14</name>
</gene>
<proteinExistence type="predicted"/>
<sequence>MAAIAAWAASTAFSIGDIRRATTSQASGLWFRCTTAGTSASTEPSWGTDVGSTINDNTVVWTAISSVYEDVSVLAPSAIIELFELHLNATLHGSSDVYRFHAGSNADVTGNIVFDGNTYIRLPIQADGFEMRSGGTLPQPTLTIANLSGTITTLLALVNATTLGNDLTGATVKRIRTLKRYLDGESTADPNARFPTEIWRINRKATETRDAVTFELASEFDLMGQKLPKRQIVANTCQWIYRSSECSYTGSNFFDVNGNSATSLSQDVCGKRLASCKLRFGENGVLPFGSFPGAGLTQ</sequence>
<dbReference type="GO" id="GO:0030430">
    <property type="term" value="C:host cell cytoplasm"/>
    <property type="evidence" value="ECO:0007669"/>
    <property type="project" value="InterPro"/>
</dbReference>
<dbReference type="Pfam" id="PF05100">
    <property type="entry name" value="Phage_tail_L"/>
    <property type="match status" value="1"/>
</dbReference>